<dbReference type="EMBL" id="QTQX01000041">
    <property type="protein sequence ID" value="RQT15074.1"/>
    <property type="molecule type" value="Genomic_DNA"/>
</dbReference>
<accession>A0A3N8PTZ8</accession>
<sequence length="201" mass="23128">MWLMLGLLAIILPVIVLASMVRLLNAFLSGSRGWADVVENEIWIFVRRAFVSAVVVTVLGFGWSCWKDVQLRANCDSRTQKIERSPYGGYWARYCYFGDTIVLRFYDREGERLVAERTYRDGSRIPVELHWAKESLMYPHGLEFGETFGEISLPPTFLDRMMARLPWQVTLGAYASQTGRPQGMGRGLGDGRCKWHRQRAR</sequence>
<dbReference type="Proteomes" id="UP000269271">
    <property type="component" value="Unassembled WGS sequence"/>
</dbReference>
<reference evidence="3 4" key="1">
    <citation type="submission" date="2018-08" db="EMBL/GenBank/DDBJ databases">
        <title>Comparative analysis of Burkholderia isolates from Puerto Rico.</title>
        <authorList>
            <person name="Hall C."/>
            <person name="Sahl J."/>
            <person name="Wagner D."/>
        </authorList>
    </citation>
    <scope>NUCLEOTIDE SEQUENCE [LARGE SCALE GENOMIC DNA]</scope>
    <source>
        <strain evidence="3 4">Bp9001</strain>
    </source>
</reference>
<evidence type="ECO:0000256" key="1">
    <source>
        <dbReference type="SAM" id="MobiDB-lite"/>
    </source>
</evidence>
<feature type="transmembrane region" description="Helical" evidence="2">
    <location>
        <begin position="42"/>
        <end position="63"/>
    </location>
</feature>
<evidence type="ECO:0000313" key="3">
    <source>
        <dbReference type="EMBL" id="RQT15074.1"/>
    </source>
</evidence>
<keyword evidence="2" id="KW-0812">Transmembrane</keyword>
<keyword evidence="2" id="KW-1133">Transmembrane helix</keyword>
<name>A0A3N8PTZ8_9BURK</name>
<dbReference type="AlphaFoldDB" id="A0A3N8PTZ8"/>
<evidence type="ECO:0000313" key="4">
    <source>
        <dbReference type="Proteomes" id="UP000269271"/>
    </source>
</evidence>
<feature type="region of interest" description="Disordered" evidence="1">
    <location>
        <begin position="180"/>
        <end position="201"/>
    </location>
</feature>
<keyword evidence="2" id="KW-0472">Membrane</keyword>
<proteinExistence type="predicted"/>
<evidence type="ECO:0000256" key="2">
    <source>
        <dbReference type="SAM" id="Phobius"/>
    </source>
</evidence>
<gene>
    <name evidence="3" type="ORF">DF037_37825</name>
</gene>
<protein>
    <submittedName>
        <fullName evidence="3">Uncharacterized protein</fullName>
    </submittedName>
</protein>
<comment type="caution">
    <text evidence="3">The sequence shown here is derived from an EMBL/GenBank/DDBJ whole genome shotgun (WGS) entry which is preliminary data.</text>
</comment>
<organism evidence="3 4">
    <name type="scientific">Burkholderia contaminans</name>
    <dbReference type="NCBI Taxonomy" id="488447"/>
    <lineage>
        <taxon>Bacteria</taxon>
        <taxon>Pseudomonadati</taxon>
        <taxon>Pseudomonadota</taxon>
        <taxon>Betaproteobacteria</taxon>
        <taxon>Burkholderiales</taxon>
        <taxon>Burkholderiaceae</taxon>
        <taxon>Burkholderia</taxon>
        <taxon>Burkholderia cepacia complex</taxon>
    </lineage>
</organism>